<keyword evidence="4 9" id="KW-0812">Transmembrane</keyword>
<feature type="transmembrane region" description="Helical" evidence="9">
    <location>
        <begin position="56"/>
        <end position="80"/>
    </location>
</feature>
<reference evidence="12 13" key="1">
    <citation type="submission" date="2017-10" db="EMBL/GenBank/DDBJ databases">
        <title>Sequencing the genomes of 1000 actinobacteria strains.</title>
        <authorList>
            <person name="Klenk H.-P."/>
        </authorList>
    </citation>
    <scope>NUCLEOTIDE SEQUENCE [LARGE SCALE GENOMIC DNA]</scope>
    <source>
        <strain evidence="12 13">DSM 21801</strain>
    </source>
</reference>
<dbReference type="InterPro" id="IPR017871">
    <property type="entry name" value="ABC_transporter-like_CS"/>
</dbReference>
<dbReference type="InterPro" id="IPR003439">
    <property type="entry name" value="ABC_transporter-like_ATP-bd"/>
</dbReference>
<evidence type="ECO:0000256" key="2">
    <source>
        <dbReference type="ARBA" id="ARBA00022448"/>
    </source>
</evidence>
<proteinExistence type="predicted"/>
<name>A0A2A9CZI2_9MICO</name>
<dbReference type="SUPFAM" id="SSF52540">
    <property type="entry name" value="P-loop containing nucleoside triphosphate hydrolases"/>
    <property type="match status" value="1"/>
</dbReference>
<comment type="caution">
    <text evidence="12">The sequence shown here is derived from an EMBL/GenBank/DDBJ whole genome shotgun (WGS) entry which is preliminary data.</text>
</comment>
<evidence type="ECO:0000256" key="3">
    <source>
        <dbReference type="ARBA" id="ARBA00022475"/>
    </source>
</evidence>
<dbReference type="PANTHER" id="PTHR43394:SF1">
    <property type="entry name" value="ATP-BINDING CASSETTE SUB-FAMILY B MEMBER 10, MITOCHONDRIAL"/>
    <property type="match status" value="1"/>
</dbReference>
<evidence type="ECO:0000256" key="7">
    <source>
        <dbReference type="ARBA" id="ARBA00022989"/>
    </source>
</evidence>
<evidence type="ECO:0000256" key="6">
    <source>
        <dbReference type="ARBA" id="ARBA00022840"/>
    </source>
</evidence>
<keyword evidence="2" id="KW-0813">Transport</keyword>
<evidence type="ECO:0000256" key="9">
    <source>
        <dbReference type="SAM" id="Phobius"/>
    </source>
</evidence>
<dbReference type="GO" id="GO:0005524">
    <property type="term" value="F:ATP binding"/>
    <property type="evidence" value="ECO:0007669"/>
    <property type="project" value="UniProtKB-KW"/>
</dbReference>
<dbReference type="EMBL" id="PDJD01000001">
    <property type="protein sequence ID" value="PFG19803.1"/>
    <property type="molecule type" value="Genomic_DNA"/>
</dbReference>
<dbReference type="InterPro" id="IPR011527">
    <property type="entry name" value="ABC1_TM_dom"/>
</dbReference>
<dbReference type="Gene3D" id="1.20.1560.10">
    <property type="entry name" value="ABC transporter type 1, transmembrane domain"/>
    <property type="match status" value="1"/>
</dbReference>
<keyword evidence="3" id="KW-1003">Cell membrane</keyword>
<dbReference type="CDD" id="cd18548">
    <property type="entry name" value="ABC_6TM_Tm287_like"/>
    <property type="match status" value="1"/>
</dbReference>
<feature type="transmembrane region" description="Helical" evidence="9">
    <location>
        <begin position="282"/>
        <end position="300"/>
    </location>
</feature>
<dbReference type="Pfam" id="PF00664">
    <property type="entry name" value="ABC_membrane"/>
    <property type="match status" value="1"/>
</dbReference>
<dbReference type="Gene3D" id="3.40.50.300">
    <property type="entry name" value="P-loop containing nucleotide triphosphate hydrolases"/>
    <property type="match status" value="1"/>
</dbReference>
<feature type="domain" description="ABC transmembrane type-1" evidence="11">
    <location>
        <begin position="20"/>
        <end position="302"/>
    </location>
</feature>
<dbReference type="GO" id="GO:0015421">
    <property type="term" value="F:ABC-type oligopeptide transporter activity"/>
    <property type="evidence" value="ECO:0007669"/>
    <property type="project" value="TreeGrafter"/>
</dbReference>
<evidence type="ECO:0000256" key="5">
    <source>
        <dbReference type="ARBA" id="ARBA00022741"/>
    </source>
</evidence>
<dbReference type="PROSITE" id="PS50929">
    <property type="entry name" value="ABC_TM1F"/>
    <property type="match status" value="1"/>
</dbReference>
<sequence length="579" mass="62634">MRVLLRLLKNSLAPYWGLVAVVLVLQLVQTVASLYLPTLNAEIIDGGVIAGDIEEIWRLGGIMLAISAVQAVTAVVAVYYGSKVAMRVGRDLREALFTRVMRFSRQEMGSFGAPSLITRNTNDVQQVQMLVFFTMTIIVMAPIMLVGGIAMAIAQDGVLAWLLVIVIPVLVVVVLLIVRPMVGGFRTMQKRIDDVNGVMREQIHGIRVIRAFVREPFERMRYAVANGNLRDVSLLVGKLMALMFPSVMLVMNASMVAITWFGGLRVDAGEMQIGSLTAYLQYVMFILMAVMMSTMMLMFGPRAAVSAGRIQEVLDSEPTVVEPTQPRRIAEPTGTVVLEGVSFGYPGAQEPVLRDVSLVAAPGRTTAIIGSTGSGKSTLLNLIPRLFDATGGAVRIDGVDVRDLARPDLTAAIGLVPQRAFLFSGTIASNLRFGKPHATDDELWDALEVAQAADFVREMDGGLEATIAQGGTNVSGGQRQRLAIARALVHQPRIYLFDDSFSALDYATDAALRAALRPRTREAAVVVVAQRVASIRSAETIHVMDAGRIVASGTHEDLLESSPTYAQIVASQLSLEEAR</sequence>
<gene>
    <name evidence="12" type="ORF">ATL40_1374</name>
</gene>
<dbReference type="GO" id="GO:0005886">
    <property type="term" value="C:plasma membrane"/>
    <property type="evidence" value="ECO:0007669"/>
    <property type="project" value="UniProtKB-SubCell"/>
</dbReference>
<feature type="transmembrane region" description="Helical" evidence="9">
    <location>
        <begin position="159"/>
        <end position="182"/>
    </location>
</feature>
<protein>
    <submittedName>
        <fullName evidence="12">ATP-binding cassette subfamily B protein</fullName>
    </submittedName>
</protein>
<feature type="domain" description="ABC transporter" evidence="10">
    <location>
        <begin position="336"/>
        <end position="571"/>
    </location>
</feature>
<dbReference type="InterPro" id="IPR027417">
    <property type="entry name" value="P-loop_NTPase"/>
</dbReference>
<dbReference type="Pfam" id="PF00005">
    <property type="entry name" value="ABC_tran"/>
    <property type="match status" value="1"/>
</dbReference>
<evidence type="ECO:0000259" key="10">
    <source>
        <dbReference type="PROSITE" id="PS50893"/>
    </source>
</evidence>
<dbReference type="AlphaFoldDB" id="A0A2A9CZI2"/>
<evidence type="ECO:0000259" key="11">
    <source>
        <dbReference type="PROSITE" id="PS50929"/>
    </source>
</evidence>
<dbReference type="PROSITE" id="PS00211">
    <property type="entry name" value="ABC_TRANSPORTER_1"/>
    <property type="match status" value="1"/>
</dbReference>
<dbReference type="SMART" id="SM00382">
    <property type="entry name" value="AAA"/>
    <property type="match status" value="1"/>
</dbReference>
<evidence type="ECO:0000256" key="4">
    <source>
        <dbReference type="ARBA" id="ARBA00022692"/>
    </source>
</evidence>
<keyword evidence="6 12" id="KW-0067">ATP-binding</keyword>
<accession>A0A2A9CZI2</accession>
<feature type="transmembrane region" description="Helical" evidence="9">
    <location>
        <begin position="12"/>
        <end position="36"/>
    </location>
</feature>
<keyword evidence="5" id="KW-0547">Nucleotide-binding</keyword>
<keyword evidence="7 9" id="KW-1133">Transmembrane helix</keyword>
<evidence type="ECO:0000256" key="1">
    <source>
        <dbReference type="ARBA" id="ARBA00004651"/>
    </source>
</evidence>
<dbReference type="InterPro" id="IPR003593">
    <property type="entry name" value="AAA+_ATPase"/>
</dbReference>
<feature type="transmembrane region" description="Helical" evidence="9">
    <location>
        <begin position="129"/>
        <end position="153"/>
    </location>
</feature>
<organism evidence="12 13">
    <name type="scientific">Serinibacter salmoneus</name>
    <dbReference type="NCBI Taxonomy" id="556530"/>
    <lineage>
        <taxon>Bacteria</taxon>
        <taxon>Bacillati</taxon>
        <taxon>Actinomycetota</taxon>
        <taxon>Actinomycetes</taxon>
        <taxon>Micrococcales</taxon>
        <taxon>Beutenbergiaceae</taxon>
        <taxon>Serinibacter</taxon>
    </lineage>
</organism>
<keyword evidence="13" id="KW-1185">Reference proteome</keyword>
<dbReference type="PANTHER" id="PTHR43394">
    <property type="entry name" value="ATP-DEPENDENT PERMEASE MDL1, MITOCHONDRIAL"/>
    <property type="match status" value="1"/>
</dbReference>
<feature type="transmembrane region" description="Helical" evidence="9">
    <location>
        <begin position="239"/>
        <end position="262"/>
    </location>
</feature>
<dbReference type="SUPFAM" id="SSF90123">
    <property type="entry name" value="ABC transporter transmembrane region"/>
    <property type="match status" value="1"/>
</dbReference>
<dbReference type="InterPro" id="IPR039421">
    <property type="entry name" value="Type_1_exporter"/>
</dbReference>
<dbReference type="InterPro" id="IPR036640">
    <property type="entry name" value="ABC1_TM_sf"/>
</dbReference>
<evidence type="ECO:0000313" key="12">
    <source>
        <dbReference type="EMBL" id="PFG19803.1"/>
    </source>
</evidence>
<dbReference type="FunFam" id="1.20.1560.10:FF:000040">
    <property type="entry name" value="Multidrug ABC transporter ATP-binding protein"/>
    <property type="match status" value="1"/>
</dbReference>
<dbReference type="GO" id="GO:0016887">
    <property type="term" value="F:ATP hydrolysis activity"/>
    <property type="evidence" value="ECO:0007669"/>
    <property type="project" value="InterPro"/>
</dbReference>
<evidence type="ECO:0000256" key="8">
    <source>
        <dbReference type="ARBA" id="ARBA00023136"/>
    </source>
</evidence>
<dbReference type="PROSITE" id="PS50893">
    <property type="entry name" value="ABC_TRANSPORTER_2"/>
    <property type="match status" value="1"/>
</dbReference>
<dbReference type="Proteomes" id="UP000224915">
    <property type="component" value="Unassembled WGS sequence"/>
</dbReference>
<evidence type="ECO:0000313" key="13">
    <source>
        <dbReference type="Proteomes" id="UP000224915"/>
    </source>
</evidence>
<comment type="subcellular location">
    <subcellularLocation>
        <location evidence="1">Cell membrane</location>
        <topology evidence="1">Multi-pass membrane protein</topology>
    </subcellularLocation>
</comment>
<keyword evidence="8 9" id="KW-0472">Membrane</keyword>
<dbReference type="FunFam" id="3.40.50.300:FF:000854">
    <property type="entry name" value="Multidrug ABC transporter ATP-binding protein"/>
    <property type="match status" value="1"/>
</dbReference>